<dbReference type="Gene3D" id="3.20.80.10">
    <property type="entry name" value="Regulatory factor, effector binding domain"/>
    <property type="match status" value="1"/>
</dbReference>
<dbReference type="OrthoDB" id="9807923at2"/>
<feature type="domain" description="AraC effector-binding" evidence="2">
    <location>
        <begin position="3"/>
        <end position="164"/>
    </location>
</feature>
<name>A0A0C1L0M1_9BACT</name>
<keyword evidence="4" id="KW-1185">Reference proteome</keyword>
<dbReference type="Proteomes" id="UP000031408">
    <property type="component" value="Unassembled WGS sequence"/>
</dbReference>
<gene>
    <name evidence="3" type="ORF">OI18_18995</name>
</gene>
<organism evidence="3 4">
    <name type="scientific">Flavihumibacter solisilvae</name>
    <dbReference type="NCBI Taxonomy" id="1349421"/>
    <lineage>
        <taxon>Bacteria</taxon>
        <taxon>Pseudomonadati</taxon>
        <taxon>Bacteroidota</taxon>
        <taxon>Chitinophagia</taxon>
        <taxon>Chitinophagales</taxon>
        <taxon>Chitinophagaceae</taxon>
        <taxon>Flavihumibacter</taxon>
    </lineage>
</organism>
<dbReference type="SUPFAM" id="SSF55136">
    <property type="entry name" value="Probable bacterial effector-binding domain"/>
    <property type="match status" value="1"/>
</dbReference>
<dbReference type="InterPro" id="IPR011256">
    <property type="entry name" value="Reg_factor_effector_dom_sf"/>
</dbReference>
<dbReference type="EMBL" id="JSVC01000022">
    <property type="protein sequence ID" value="KIC93116.1"/>
    <property type="molecule type" value="Genomic_DNA"/>
</dbReference>
<evidence type="ECO:0000313" key="4">
    <source>
        <dbReference type="Proteomes" id="UP000031408"/>
    </source>
</evidence>
<comment type="caution">
    <text evidence="3">The sequence shown here is derived from an EMBL/GenBank/DDBJ whole genome shotgun (WGS) entry which is preliminary data.</text>
</comment>
<dbReference type="SMART" id="SM00871">
    <property type="entry name" value="AraC_E_bind"/>
    <property type="match status" value="1"/>
</dbReference>
<evidence type="ECO:0000256" key="1">
    <source>
        <dbReference type="SAM" id="MobiDB-lite"/>
    </source>
</evidence>
<dbReference type="InterPro" id="IPR010499">
    <property type="entry name" value="AraC_E-bd"/>
</dbReference>
<evidence type="ECO:0000259" key="2">
    <source>
        <dbReference type="SMART" id="SM00871"/>
    </source>
</evidence>
<accession>A0A0C1L0M1</accession>
<protein>
    <recommendedName>
        <fullName evidence="2">AraC effector-binding domain-containing protein</fullName>
    </recommendedName>
</protein>
<evidence type="ECO:0000313" key="3">
    <source>
        <dbReference type="EMBL" id="KIC93116.1"/>
    </source>
</evidence>
<reference evidence="3 4" key="1">
    <citation type="submission" date="2014-11" db="EMBL/GenBank/DDBJ databases">
        <title>Genome sequence of Flavihumibacter solisilvae 3-3.</title>
        <authorList>
            <person name="Zhou G."/>
            <person name="Li M."/>
            <person name="Wang G."/>
        </authorList>
    </citation>
    <scope>NUCLEOTIDE SEQUENCE [LARGE SCALE GENOMIC DNA]</scope>
    <source>
        <strain evidence="3 4">3-3</strain>
    </source>
</reference>
<dbReference type="InterPro" id="IPR029442">
    <property type="entry name" value="GyrI-like"/>
</dbReference>
<dbReference type="RefSeq" id="WP_039142708.1">
    <property type="nucleotide sequence ID" value="NZ_JSVC01000022.1"/>
</dbReference>
<dbReference type="Pfam" id="PF06445">
    <property type="entry name" value="GyrI-like"/>
    <property type="match status" value="1"/>
</dbReference>
<proteinExistence type="predicted"/>
<feature type="region of interest" description="Disordered" evidence="1">
    <location>
        <begin position="119"/>
        <end position="152"/>
    </location>
</feature>
<dbReference type="STRING" id="1349421.OI18_18995"/>
<dbReference type="AlphaFoldDB" id="A0A0C1L0M1"/>
<sequence length="164" mass="18533">MLTTPSVQQRDEQHYVAIRTRVAMNDIPKELPPLIPRVMDWLGKHDLAPAGPLFFQYRHMDPDNTLITEVGFPVSRPAQAEGQVIAGSFPKGKYAIITHQGDYTHIREAHRELDKWVKEQGLKEKSTPSPEGTEWGGRIESYVKGPESSPDATQWKTDILYLVG</sequence>